<dbReference type="RefSeq" id="WP_310281721.1">
    <property type="nucleotide sequence ID" value="NZ_JAVDWQ010000007.1"/>
</dbReference>
<sequence length="155" mass="18088">MPNATGQVNIAELHFMFDNEKAKPEEYYQFDSSFDNLNYLYDNNMETYFVSSSKQNWIGVDRSKSQSKSIKAVKIIPRSTCNLIQMGDTYELFYFDFGWKSLGSKKAKDSFIDFESVPNNCLFLLKNLSQGSQERIFICENSTDTDTNDTKQYFW</sequence>
<keyword evidence="2" id="KW-1185">Reference proteome</keyword>
<dbReference type="Proteomes" id="UP001269081">
    <property type="component" value="Unassembled WGS sequence"/>
</dbReference>
<gene>
    <name evidence="1" type="ORF">J2W48_002501</name>
</gene>
<organism evidence="1 2">
    <name type="scientific">Flavobacterium piscis</name>
    <dbReference type="NCBI Taxonomy" id="1114874"/>
    <lineage>
        <taxon>Bacteria</taxon>
        <taxon>Pseudomonadati</taxon>
        <taxon>Bacteroidota</taxon>
        <taxon>Flavobacteriia</taxon>
        <taxon>Flavobacteriales</taxon>
        <taxon>Flavobacteriaceae</taxon>
        <taxon>Flavobacterium</taxon>
    </lineage>
</organism>
<dbReference type="EMBL" id="JAVDWQ010000007">
    <property type="protein sequence ID" value="MDR7210560.1"/>
    <property type="molecule type" value="Genomic_DNA"/>
</dbReference>
<comment type="caution">
    <text evidence="1">The sequence shown here is derived from an EMBL/GenBank/DDBJ whole genome shotgun (WGS) entry which is preliminary data.</text>
</comment>
<proteinExistence type="predicted"/>
<protein>
    <submittedName>
        <fullName evidence="1">Uncharacterized protein</fullName>
    </submittedName>
</protein>
<name>A0ABU1Y8J1_9FLAO</name>
<dbReference type="Gene3D" id="2.60.120.260">
    <property type="entry name" value="Galactose-binding domain-like"/>
    <property type="match status" value="1"/>
</dbReference>
<evidence type="ECO:0000313" key="1">
    <source>
        <dbReference type="EMBL" id="MDR7210560.1"/>
    </source>
</evidence>
<accession>A0ABU1Y8J1</accession>
<evidence type="ECO:0000313" key="2">
    <source>
        <dbReference type="Proteomes" id="UP001269081"/>
    </source>
</evidence>
<reference evidence="1 2" key="1">
    <citation type="submission" date="2023-07" db="EMBL/GenBank/DDBJ databases">
        <title>Sorghum-associated microbial communities from plants grown in Nebraska, USA.</title>
        <authorList>
            <person name="Schachtman D."/>
        </authorList>
    </citation>
    <scope>NUCLEOTIDE SEQUENCE [LARGE SCALE GENOMIC DNA]</scope>
    <source>
        <strain evidence="1 2">4129</strain>
    </source>
</reference>